<evidence type="ECO:0000256" key="1">
    <source>
        <dbReference type="ARBA" id="ARBA00004141"/>
    </source>
</evidence>
<name>A0A0H3XIK6_9MOLU</name>
<keyword evidence="3 5" id="KW-1133">Transmembrane helix</keyword>
<feature type="transmembrane region" description="Helical" evidence="5">
    <location>
        <begin position="339"/>
        <end position="357"/>
    </location>
</feature>
<feature type="transmembrane region" description="Helical" evidence="5">
    <location>
        <begin position="227"/>
        <end position="251"/>
    </location>
</feature>
<keyword evidence="8" id="KW-1185">Reference proteome</keyword>
<reference evidence="8" key="2">
    <citation type="submission" date="2015-06" db="EMBL/GenBank/DDBJ databases">
        <title>Complete genome sequence of Spiroplasma eriocheiris TDA-040725-5 (DSM 21848).</title>
        <authorList>
            <person name="Lo W.-S."/>
            <person name="Kuo C.-H."/>
        </authorList>
    </citation>
    <scope>NUCLEOTIDE SEQUENCE [LARGE SCALE GENOMIC DNA]</scope>
    <source>
        <strain evidence="8">TDA-040725-5</strain>
    </source>
</reference>
<dbReference type="InterPro" id="IPR035952">
    <property type="entry name" value="Rhomboid-like_sf"/>
</dbReference>
<sequence>MNSFDKEKLSLVDYFIKVEKYNVYKVKPRSNNNVYLYKVDNKQFQIIKIVDNFNNDPMHYQIDDEVVLSLREYLTKKFQRAKLNVLSIVLIANNSQQIRNDNGDVTLFVDNNNYQNKVAEFFPSLQQNDSGEEENLKNMSAEQILEDIKDPNSKLTKNLKQLSDKLSMNNLMVTWIFVVLLLVIPIIQVFFGNQLFQTQGLDADSVTLVYGGITRDLLVWSQQWWRLWTFPLFDSNIFLLILNIFILFNISRYNEAVLGRWKLTLIVIIGVPLAGLFLSATMPNTIFSGSFVVLAILWGALFSYNFGKEDLASLVSNQRTIIVPIWLIILPLITSNFPSYLVVFSGFFIGSALGFLFEFKIKKINLSILYPVFILMAVLIIGIVLLSIHRYSPPLNAPVVNALIVYWNAGLTSKGAIQDMLLNYYHYPRSEWPPGLQTTNTFFSNLFNLFGNRK</sequence>
<dbReference type="KEGG" id="seri:SERIO_v1c07480"/>
<feature type="transmembrane region" description="Helical" evidence="5">
    <location>
        <begin position="311"/>
        <end position="333"/>
    </location>
</feature>
<dbReference type="AlphaFoldDB" id="A0A0H3XIK6"/>
<feature type="transmembrane region" description="Helical" evidence="5">
    <location>
        <begin position="369"/>
        <end position="388"/>
    </location>
</feature>
<feature type="transmembrane region" description="Helical" evidence="5">
    <location>
        <begin position="263"/>
        <end position="280"/>
    </location>
</feature>
<accession>A0A0H3XIK6</accession>
<comment type="subcellular location">
    <subcellularLocation>
        <location evidence="1">Membrane</location>
        <topology evidence="1">Multi-pass membrane protein</topology>
    </subcellularLocation>
</comment>
<evidence type="ECO:0000256" key="3">
    <source>
        <dbReference type="ARBA" id="ARBA00022989"/>
    </source>
</evidence>
<organism evidence="7 8">
    <name type="scientific">Spiroplasma eriocheiris</name>
    <dbReference type="NCBI Taxonomy" id="315358"/>
    <lineage>
        <taxon>Bacteria</taxon>
        <taxon>Bacillati</taxon>
        <taxon>Mycoplasmatota</taxon>
        <taxon>Mollicutes</taxon>
        <taxon>Entomoplasmatales</taxon>
        <taxon>Spiroplasmataceae</taxon>
        <taxon>Spiroplasma</taxon>
    </lineage>
</organism>
<proteinExistence type="predicted"/>
<dbReference type="RefSeq" id="WP_047791531.1">
    <property type="nucleotide sequence ID" value="NZ_CP011856.1"/>
</dbReference>
<evidence type="ECO:0000256" key="4">
    <source>
        <dbReference type="ARBA" id="ARBA00023136"/>
    </source>
</evidence>
<evidence type="ECO:0000256" key="5">
    <source>
        <dbReference type="SAM" id="Phobius"/>
    </source>
</evidence>
<evidence type="ECO:0000259" key="6">
    <source>
        <dbReference type="Pfam" id="PF01694"/>
    </source>
</evidence>
<feature type="transmembrane region" description="Helical" evidence="5">
    <location>
        <begin position="170"/>
        <end position="191"/>
    </location>
</feature>
<dbReference type="STRING" id="315358.SERIO_v1c07480"/>
<keyword evidence="2 5" id="KW-0812">Transmembrane</keyword>
<dbReference type="Proteomes" id="UP000035661">
    <property type="component" value="Chromosome"/>
</dbReference>
<evidence type="ECO:0000313" key="8">
    <source>
        <dbReference type="Proteomes" id="UP000035661"/>
    </source>
</evidence>
<feature type="transmembrane region" description="Helical" evidence="5">
    <location>
        <begin position="286"/>
        <end position="304"/>
    </location>
</feature>
<dbReference type="PATRIC" id="fig|743698.3.peg.751"/>
<feature type="domain" description="Peptidase S54 rhomboid" evidence="6">
    <location>
        <begin position="222"/>
        <end position="357"/>
    </location>
</feature>
<dbReference type="GO" id="GO:0016020">
    <property type="term" value="C:membrane"/>
    <property type="evidence" value="ECO:0007669"/>
    <property type="project" value="UniProtKB-SubCell"/>
</dbReference>
<dbReference type="Gene3D" id="1.20.1540.10">
    <property type="entry name" value="Rhomboid-like"/>
    <property type="match status" value="1"/>
</dbReference>
<evidence type="ECO:0000313" key="7">
    <source>
        <dbReference type="EMBL" id="AKM54310.1"/>
    </source>
</evidence>
<dbReference type="EMBL" id="CP011856">
    <property type="protein sequence ID" value="AKM54310.1"/>
    <property type="molecule type" value="Genomic_DNA"/>
</dbReference>
<dbReference type="InterPro" id="IPR022764">
    <property type="entry name" value="Peptidase_S54_rhomboid_dom"/>
</dbReference>
<gene>
    <name evidence="7" type="ORF">SERIO_v1c07480</name>
</gene>
<reference evidence="7 8" key="1">
    <citation type="journal article" date="2015" name="Genome Biol. Evol.">
        <title>Found and Lost: The Fates of Horizontally Acquired Genes in Arthropod-Symbiotic Spiroplasma.</title>
        <authorList>
            <person name="Lo W.S."/>
            <person name="Gasparich G.E."/>
            <person name="Kuo C.H."/>
        </authorList>
    </citation>
    <scope>NUCLEOTIDE SEQUENCE [LARGE SCALE GENOMIC DNA]</scope>
    <source>
        <strain evidence="8">TDA-040725-5</strain>
    </source>
</reference>
<dbReference type="SUPFAM" id="SSF144091">
    <property type="entry name" value="Rhomboid-like"/>
    <property type="match status" value="1"/>
</dbReference>
<protein>
    <submittedName>
        <fullName evidence="7">Putative rhomboid-like transmembrane protein</fullName>
    </submittedName>
</protein>
<dbReference type="Pfam" id="PF01694">
    <property type="entry name" value="Rhomboid"/>
    <property type="match status" value="1"/>
</dbReference>
<evidence type="ECO:0000256" key="2">
    <source>
        <dbReference type="ARBA" id="ARBA00022692"/>
    </source>
</evidence>
<keyword evidence="4 5" id="KW-0472">Membrane</keyword>
<dbReference type="GO" id="GO:0004252">
    <property type="term" value="F:serine-type endopeptidase activity"/>
    <property type="evidence" value="ECO:0007669"/>
    <property type="project" value="InterPro"/>
</dbReference>